<sequence>MEVRLYPKDERLARFENALAALSEGGAAKVMARALNHEGDKKRTQVQRKLAEATGLRYRDIAKAIRTVRATKGRLEYKLEFNGRETNLNVFQARQTKQGVSAAPWGVRRIFPHTFIVAKYGGRVFKRTGEASKATRYKLMDYGHKGHGRLPIRQVYGPNLAREVLKGEPIEAWEANHNDLIDRVGHEIERELIAEMTGIPMGSWAG</sequence>
<gene>
    <name evidence="1" type="ORF">MZV50_06850</name>
</gene>
<keyword evidence="2" id="KW-1185">Reference proteome</keyword>
<accession>A0ABY4ZXM3</accession>
<name>A0ABY4ZXM3_9CAUL</name>
<protein>
    <submittedName>
        <fullName evidence="1">Uncharacterized protein</fullName>
    </submittedName>
</protein>
<organism evidence="1 2">
    <name type="scientific">Caulobacter segnis</name>
    <dbReference type="NCBI Taxonomy" id="88688"/>
    <lineage>
        <taxon>Bacteria</taxon>
        <taxon>Pseudomonadati</taxon>
        <taxon>Pseudomonadota</taxon>
        <taxon>Alphaproteobacteria</taxon>
        <taxon>Caulobacterales</taxon>
        <taxon>Caulobacteraceae</taxon>
        <taxon>Caulobacter</taxon>
    </lineage>
</organism>
<dbReference type="EMBL" id="CP096040">
    <property type="protein sequence ID" value="USQ97255.1"/>
    <property type="molecule type" value="Genomic_DNA"/>
</dbReference>
<evidence type="ECO:0000313" key="1">
    <source>
        <dbReference type="EMBL" id="USQ97255.1"/>
    </source>
</evidence>
<evidence type="ECO:0000313" key="2">
    <source>
        <dbReference type="Proteomes" id="UP001057520"/>
    </source>
</evidence>
<proteinExistence type="predicted"/>
<reference evidence="1 2" key="1">
    <citation type="submission" date="2022-04" db="EMBL/GenBank/DDBJ databases">
        <title>Genome sequence of soybean root-associated Caulobacter segnis RL271.</title>
        <authorList>
            <person name="Longley R."/>
            <person name="Bonito G."/>
            <person name="Trigodet F."/>
            <person name="Crosson S."/>
            <person name="Fiebig A."/>
        </authorList>
    </citation>
    <scope>NUCLEOTIDE SEQUENCE [LARGE SCALE GENOMIC DNA]</scope>
    <source>
        <strain evidence="1 2">RL271</strain>
    </source>
</reference>
<dbReference type="Proteomes" id="UP001057520">
    <property type="component" value="Chromosome"/>
</dbReference>